<dbReference type="SUPFAM" id="SSF46689">
    <property type="entry name" value="Homeodomain-like"/>
    <property type="match status" value="1"/>
</dbReference>
<dbReference type="InterPro" id="IPR050109">
    <property type="entry name" value="HTH-type_TetR-like_transc_reg"/>
</dbReference>
<dbReference type="PANTHER" id="PTHR30055">
    <property type="entry name" value="HTH-TYPE TRANSCRIPTIONAL REGULATOR RUTR"/>
    <property type="match status" value="1"/>
</dbReference>
<dbReference type="Pfam" id="PF00440">
    <property type="entry name" value="TetR_N"/>
    <property type="match status" value="1"/>
</dbReference>
<dbReference type="InterPro" id="IPR009057">
    <property type="entry name" value="Homeodomain-like_sf"/>
</dbReference>
<dbReference type="EMBL" id="LT629688">
    <property type="protein sequence ID" value="SDD17143.1"/>
    <property type="molecule type" value="Genomic_DNA"/>
</dbReference>
<protein>
    <submittedName>
        <fullName evidence="6">DNA-binding transcriptional regulator, AcrR family</fullName>
    </submittedName>
</protein>
<dbReference type="OrthoDB" id="5242433at2"/>
<dbReference type="AlphaFoldDB" id="A0A1G6SK23"/>
<evidence type="ECO:0000313" key="6">
    <source>
        <dbReference type="EMBL" id="SDD17143.1"/>
    </source>
</evidence>
<gene>
    <name evidence="6" type="ORF">SAMN04489747_0349</name>
</gene>
<keyword evidence="2 4" id="KW-0238">DNA-binding</keyword>
<evidence type="ECO:0000256" key="4">
    <source>
        <dbReference type="PROSITE-ProRule" id="PRU00335"/>
    </source>
</evidence>
<organism evidence="6 7">
    <name type="scientific">Auraticoccus monumenti</name>
    <dbReference type="NCBI Taxonomy" id="675864"/>
    <lineage>
        <taxon>Bacteria</taxon>
        <taxon>Bacillati</taxon>
        <taxon>Actinomycetota</taxon>
        <taxon>Actinomycetes</taxon>
        <taxon>Propionibacteriales</taxon>
        <taxon>Propionibacteriaceae</taxon>
        <taxon>Auraticoccus</taxon>
    </lineage>
</organism>
<feature type="DNA-binding region" description="H-T-H motif" evidence="4">
    <location>
        <begin position="30"/>
        <end position="49"/>
    </location>
</feature>
<keyword evidence="7" id="KW-1185">Reference proteome</keyword>
<dbReference type="GO" id="GO:0000976">
    <property type="term" value="F:transcription cis-regulatory region binding"/>
    <property type="evidence" value="ECO:0007669"/>
    <property type="project" value="TreeGrafter"/>
</dbReference>
<evidence type="ECO:0000313" key="7">
    <source>
        <dbReference type="Proteomes" id="UP000198546"/>
    </source>
</evidence>
<dbReference type="PROSITE" id="PS50977">
    <property type="entry name" value="HTH_TETR_2"/>
    <property type="match status" value="1"/>
</dbReference>
<dbReference type="InterPro" id="IPR036271">
    <property type="entry name" value="Tet_transcr_reg_TetR-rel_C_sf"/>
</dbReference>
<dbReference type="InterPro" id="IPR001647">
    <property type="entry name" value="HTH_TetR"/>
</dbReference>
<name>A0A1G6SK23_9ACTN</name>
<keyword evidence="3" id="KW-0804">Transcription</keyword>
<dbReference type="GO" id="GO:0003700">
    <property type="term" value="F:DNA-binding transcription factor activity"/>
    <property type="evidence" value="ECO:0007669"/>
    <property type="project" value="TreeGrafter"/>
</dbReference>
<dbReference type="Gene3D" id="1.10.357.10">
    <property type="entry name" value="Tetracycline Repressor, domain 2"/>
    <property type="match status" value="1"/>
</dbReference>
<feature type="domain" description="HTH tetR-type" evidence="5">
    <location>
        <begin position="7"/>
        <end position="67"/>
    </location>
</feature>
<accession>A0A1G6SK23</accession>
<proteinExistence type="predicted"/>
<dbReference type="SUPFAM" id="SSF48498">
    <property type="entry name" value="Tetracyclin repressor-like, C-terminal domain"/>
    <property type="match status" value="1"/>
</dbReference>
<evidence type="ECO:0000259" key="5">
    <source>
        <dbReference type="PROSITE" id="PS50977"/>
    </source>
</evidence>
<dbReference type="PANTHER" id="PTHR30055:SF234">
    <property type="entry name" value="HTH-TYPE TRANSCRIPTIONAL REGULATOR BETI"/>
    <property type="match status" value="1"/>
</dbReference>
<evidence type="ECO:0000256" key="2">
    <source>
        <dbReference type="ARBA" id="ARBA00023125"/>
    </source>
</evidence>
<sequence length="195" mass="20631">MQQERGRRTRAAVLEAATALIAEVGWGRVSTRAVADRAGVRAGVVHYHFRSQQELLAEAATGAIAAMVQEWLALLQGSDGPEQALHRGVGALAELSPDHPMHLLFAETYLAASRDESVAERLRGVLVELRGGLTRWLVEQGVEPTTATTLAPLLAAALDGLALHRGLDPGLPLGALPRLLGPVLAHADRETGGAR</sequence>
<dbReference type="RefSeq" id="WP_090590035.1">
    <property type="nucleotide sequence ID" value="NZ_LT629688.1"/>
</dbReference>
<evidence type="ECO:0000256" key="1">
    <source>
        <dbReference type="ARBA" id="ARBA00023015"/>
    </source>
</evidence>
<dbReference type="Proteomes" id="UP000198546">
    <property type="component" value="Chromosome i"/>
</dbReference>
<dbReference type="PRINTS" id="PR00455">
    <property type="entry name" value="HTHTETR"/>
</dbReference>
<keyword evidence="1" id="KW-0805">Transcription regulation</keyword>
<dbReference type="STRING" id="675864.SAMN04489747_0349"/>
<reference evidence="6 7" key="1">
    <citation type="submission" date="2016-10" db="EMBL/GenBank/DDBJ databases">
        <authorList>
            <person name="de Groot N.N."/>
        </authorList>
    </citation>
    <scope>NUCLEOTIDE SEQUENCE [LARGE SCALE GENOMIC DNA]</scope>
    <source>
        <strain evidence="6 7">MON 2.2</strain>
    </source>
</reference>
<evidence type="ECO:0000256" key="3">
    <source>
        <dbReference type="ARBA" id="ARBA00023163"/>
    </source>
</evidence>